<proteinExistence type="predicted"/>
<evidence type="ECO:0000256" key="2">
    <source>
        <dbReference type="SAM" id="Phobius"/>
    </source>
</evidence>
<dbReference type="AlphaFoldDB" id="A0A1F8GL50"/>
<dbReference type="STRING" id="1802695.A3A13_03135"/>
<feature type="transmembrane region" description="Helical" evidence="2">
    <location>
        <begin position="32"/>
        <end position="57"/>
    </location>
</feature>
<sequence length="152" mass="16579">MEENTHHYRIATWEAGFMIGVAIVFDGVAALLGLLIIGGVVNSFVAIVASFVFGLWLHSKKVSLADTRVLIRMVSGLVIELIPIVNILPAWTFCIVSTILLTRLQDKSKIVSAVSSVVGRSSKQAITGHKPEKNFPVRHRSESVGNEIRETA</sequence>
<keyword evidence="2" id="KW-1133">Transmembrane helix</keyword>
<gene>
    <name evidence="3" type="ORF">A3A13_03135</name>
</gene>
<protein>
    <submittedName>
        <fullName evidence="3">Uncharacterized protein</fullName>
    </submittedName>
</protein>
<name>A0A1F8GL50_9BACT</name>
<accession>A0A1F8GL50</accession>
<feature type="transmembrane region" description="Helical" evidence="2">
    <location>
        <begin position="77"/>
        <end position="101"/>
    </location>
</feature>
<feature type="region of interest" description="Disordered" evidence="1">
    <location>
        <begin position="124"/>
        <end position="152"/>
    </location>
</feature>
<evidence type="ECO:0000256" key="1">
    <source>
        <dbReference type="SAM" id="MobiDB-lite"/>
    </source>
</evidence>
<organism evidence="3 4">
    <name type="scientific">Candidatus Yanofskybacteria bacterium RIFCSPLOWO2_01_FULL_43_22</name>
    <dbReference type="NCBI Taxonomy" id="1802695"/>
    <lineage>
        <taxon>Bacteria</taxon>
        <taxon>Candidatus Yanofskyibacteriota</taxon>
    </lineage>
</organism>
<comment type="caution">
    <text evidence="3">The sequence shown here is derived from an EMBL/GenBank/DDBJ whole genome shotgun (WGS) entry which is preliminary data.</text>
</comment>
<evidence type="ECO:0000313" key="3">
    <source>
        <dbReference type="EMBL" id="OGN25458.1"/>
    </source>
</evidence>
<keyword evidence="2" id="KW-0472">Membrane</keyword>
<evidence type="ECO:0000313" key="4">
    <source>
        <dbReference type="Proteomes" id="UP000178911"/>
    </source>
</evidence>
<dbReference type="EMBL" id="MGKJ01000001">
    <property type="protein sequence ID" value="OGN25458.1"/>
    <property type="molecule type" value="Genomic_DNA"/>
</dbReference>
<feature type="compositionally biased region" description="Basic and acidic residues" evidence="1">
    <location>
        <begin position="129"/>
        <end position="152"/>
    </location>
</feature>
<reference evidence="3 4" key="1">
    <citation type="journal article" date="2016" name="Nat. Commun.">
        <title>Thousands of microbial genomes shed light on interconnected biogeochemical processes in an aquifer system.</title>
        <authorList>
            <person name="Anantharaman K."/>
            <person name="Brown C.T."/>
            <person name="Hug L.A."/>
            <person name="Sharon I."/>
            <person name="Castelle C.J."/>
            <person name="Probst A.J."/>
            <person name="Thomas B.C."/>
            <person name="Singh A."/>
            <person name="Wilkins M.J."/>
            <person name="Karaoz U."/>
            <person name="Brodie E.L."/>
            <person name="Williams K.H."/>
            <person name="Hubbard S.S."/>
            <person name="Banfield J.F."/>
        </authorList>
    </citation>
    <scope>NUCLEOTIDE SEQUENCE [LARGE SCALE GENOMIC DNA]</scope>
</reference>
<keyword evidence="2" id="KW-0812">Transmembrane</keyword>
<dbReference type="Proteomes" id="UP000178911">
    <property type="component" value="Unassembled WGS sequence"/>
</dbReference>